<dbReference type="Gene3D" id="3.40.50.450">
    <property type="match status" value="1"/>
</dbReference>
<dbReference type="SUPFAM" id="SSF102405">
    <property type="entry name" value="MCP/YpsA-like"/>
    <property type="match status" value="1"/>
</dbReference>
<sequence>MKRFPVSIPGVTVYAPDAAEVRSWLNLHPRLIAGTGHRPNKFPKRSATRLPELTTRFLRDNPQWQKYDPMGLYDPRGWAAAVVFAAGWLAGRKVDAVIAGGAIGWDQILAEAALMLGLPLLIAIPFQTQDSMWPRHVREVWLAQLRRADRVVCVTDVHDILTPGARSTRDLDPQGMKDAMDRRNKFMTVHLHRHMDVLPDLFVVALHDGSSGGTGNCVRDCRAAKLPMTSVYADFLAELCPTTTARAKTPPAAPVPLFSPEPAGIRGFQGEYRWLSNFWRLSRPVKLSGIEFWTVEAAYQAAKTLDLDDRRHLATLDPGDAKRYGRTVKMRPDWDSIKLDVMTQLTRHKFRDPALRTRLLSTGTLQITEENTWGDTFWGVSRGKGQNHLGQILMALRHEIANEQQAQ</sequence>
<reference evidence="4 5" key="1">
    <citation type="submission" date="2017-05" db="EMBL/GenBank/DDBJ databases">
        <title>The complete genome sequence of Deinococcus ficus isolated from the rhizosphere of the Ficus religiosa L. in Taiwan.</title>
        <authorList>
            <person name="Wu K.-M."/>
            <person name="Liao T.-L."/>
            <person name="Liu Y.-M."/>
            <person name="Young C.-C."/>
            <person name="Tsai S.-F."/>
        </authorList>
    </citation>
    <scope>NUCLEOTIDE SEQUENCE [LARGE SCALE GENOMIC DNA]</scope>
    <source>
        <strain evidence="4 5">CC-FR2-10</strain>
        <plasmid evidence="5">pdfi3</plasmid>
    </source>
</reference>
<dbReference type="Pfam" id="PF08719">
    <property type="entry name" value="NADAR"/>
    <property type="match status" value="1"/>
</dbReference>
<dbReference type="EMBL" id="CP021084">
    <property type="protein sequence ID" value="ASN83273.1"/>
    <property type="molecule type" value="Genomic_DNA"/>
</dbReference>
<proteinExistence type="predicted"/>
<dbReference type="Gene3D" id="1.10.357.40">
    <property type="entry name" value="YbiA-like"/>
    <property type="match status" value="1"/>
</dbReference>
<keyword evidence="5" id="KW-1185">Reference proteome</keyword>
<comment type="catalytic activity">
    <reaction evidence="1">
        <text>5-amino-6-(5-phospho-D-ribosylamino)uracil + H2O = 5,6-diaminouracil + D-ribose 5-phosphate</text>
        <dbReference type="Rhea" id="RHEA:55020"/>
        <dbReference type="ChEBI" id="CHEBI:15377"/>
        <dbReference type="ChEBI" id="CHEBI:46252"/>
        <dbReference type="ChEBI" id="CHEBI:58453"/>
        <dbReference type="ChEBI" id="CHEBI:78346"/>
    </reaction>
</comment>
<feature type="domain" description="NADAR" evidence="3">
    <location>
        <begin position="271"/>
        <end position="400"/>
    </location>
</feature>
<dbReference type="CDD" id="cd15457">
    <property type="entry name" value="NADAR"/>
    <property type="match status" value="1"/>
</dbReference>
<name>A0A221T307_9DEIO</name>
<comment type="catalytic activity">
    <reaction evidence="2">
        <text>2,5-diamino-6-hydroxy-4-(5-phosphoribosylamino)-pyrimidine + H2O = 2,5,6-triamino-4-hydroxypyrimidine + D-ribose 5-phosphate</text>
        <dbReference type="Rhea" id="RHEA:23436"/>
        <dbReference type="ChEBI" id="CHEBI:15377"/>
        <dbReference type="ChEBI" id="CHEBI:58614"/>
        <dbReference type="ChEBI" id="CHEBI:78346"/>
        <dbReference type="ChEBI" id="CHEBI:137796"/>
    </reaction>
</comment>
<dbReference type="InterPro" id="IPR037238">
    <property type="entry name" value="YbiA-like_sf"/>
</dbReference>
<gene>
    <name evidence="4" type="ORF">DFI_18925</name>
</gene>
<evidence type="ECO:0000313" key="4">
    <source>
        <dbReference type="EMBL" id="ASN83273.1"/>
    </source>
</evidence>
<organism evidence="4 5">
    <name type="scientific">Deinococcus ficus</name>
    <dbReference type="NCBI Taxonomy" id="317577"/>
    <lineage>
        <taxon>Bacteria</taxon>
        <taxon>Thermotogati</taxon>
        <taxon>Deinococcota</taxon>
        <taxon>Deinococci</taxon>
        <taxon>Deinococcales</taxon>
        <taxon>Deinococcaceae</taxon>
        <taxon>Deinococcus</taxon>
    </lineage>
</organism>
<dbReference type="RefSeq" id="WP_051307701.1">
    <property type="nucleotide sequence ID" value="NZ_CP021084.1"/>
</dbReference>
<dbReference type="Proteomes" id="UP000259030">
    <property type="component" value="Plasmid pDFI3"/>
</dbReference>
<evidence type="ECO:0000259" key="3">
    <source>
        <dbReference type="Pfam" id="PF08719"/>
    </source>
</evidence>
<geneLocation type="plasmid" evidence="5">
    <name>pdfi3</name>
</geneLocation>
<dbReference type="AlphaFoldDB" id="A0A221T307"/>
<dbReference type="KEGG" id="dfc:DFI_18925"/>
<protein>
    <recommendedName>
        <fullName evidence="3">NADAR domain-containing protein</fullName>
    </recommendedName>
</protein>
<evidence type="ECO:0000313" key="5">
    <source>
        <dbReference type="Proteomes" id="UP000259030"/>
    </source>
</evidence>
<dbReference type="InterPro" id="IPR012816">
    <property type="entry name" value="NADAR"/>
</dbReference>
<evidence type="ECO:0000256" key="2">
    <source>
        <dbReference type="ARBA" id="ARBA00000751"/>
    </source>
</evidence>
<keyword evidence="4" id="KW-0614">Plasmid</keyword>
<accession>A0A221T307</accession>
<evidence type="ECO:0000256" key="1">
    <source>
        <dbReference type="ARBA" id="ARBA00000022"/>
    </source>
</evidence>
<dbReference type="SUPFAM" id="SSF143990">
    <property type="entry name" value="YbiA-like"/>
    <property type="match status" value="1"/>
</dbReference>